<sequence>MSIRESKPLAIIMIDIDNFKLFNDTYGHLEGDKCLKSVAEKIRIKTESLGIENRKAGSVVTVSLGVLATIPSDGMCLDNLINAADRALYQGKEEGRNKVVRLSSLQNNSQID</sequence>
<dbReference type="EMBL" id="FQWX01000051">
    <property type="protein sequence ID" value="SHH45228.1"/>
    <property type="molecule type" value="Genomic_DNA"/>
</dbReference>
<dbReference type="SUPFAM" id="SSF55073">
    <property type="entry name" value="Nucleotide cyclase"/>
    <property type="match status" value="1"/>
</dbReference>
<organism evidence="2 3">
    <name type="scientific">Asaccharospora irregularis DSM 2635</name>
    <dbReference type="NCBI Taxonomy" id="1121321"/>
    <lineage>
        <taxon>Bacteria</taxon>
        <taxon>Bacillati</taxon>
        <taxon>Bacillota</taxon>
        <taxon>Clostridia</taxon>
        <taxon>Peptostreptococcales</taxon>
        <taxon>Peptostreptococcaceae</taxon>
        <taxon>Asaccharospora</taxon>
    </lineage>
</organism>
<dbReference type="InterPro" id="IPR043128">
    <property type="entry name" value="Rev_trsase/Diguanyl_cyclase"/>
</dbReference>
<dbReference type="GO" id="GO:0052621">
    <property type="term" value="F:diguanylate cyclase activity"/>
    <property type="evidence" value="ECO:0007669"/>
    <property type="project" value="TreeGrafter"/>
</dbReference>
<dbReference type="PROSITE" id="PS50887">
    <property type="entry name" value="GGDEF"/>
    <property type="match status" value="1"/>
</dbReference>
<keyword evidence="3" id="KW-1185">Reference proteome</keyword>
<dbReference type="GO" id="GO:1902201">
    <property type="term" value="P:negative regulation of bacterial-type flagellum-dependent cell motility"/>
    <property type="evidence" value="ECO:0007669"/>
    <property type="project" value="TreeGrafter"/>
</dbReference>
<dbReference type="InterPro" id="IPR050469">
    <property type="entry name" value="Diguanylate_Cyclase"/>
</dbReference>
<dbReference type="Proteomes" id="UP000243255">
    <property type="component" value="Unassembled WGS sequence"/>
</dbReference>
<dbReference type="InterPro" id="IPR029787">
    <property type="entry name" value="Nucleotide_cyclase"/>
</dbReference>
<dbReference type="PANTHER" id="PTHR45138">
    <property type="entry name" value="REGULATORY COMPONENTS OF SENSORY TRANSDUCTION SYSTEM"/>
    <property type="match status" value="1"/>
</dbReference>
<dbReference type="PANTHER" id="PTHR45138:SF9">
    <property type="entry name" value="DIGUANYLATE CYCLASE DGCM-RELATED"/>
    <property type="match status" value="1"/>
</dbReference>
<evidence type="ECO:0000313" key="3">
    <source>
        <dbReference type="Proteomes" id="UP000243255"/>
    </source>
</evidence>
<reference evidence="3" key="1">
    <citation type="submission" date="2016-11" db="EMBL/GenBank/DDBJ databases">
        <authorList>
            <person name="Varghese N."/>
            <person name="Submissions S."/>
        </authorList>
    </citation>
    <scope>NUCLEOTIDE SEQUENCE [LARGE SCALE GENOMIC DNA]</scope>
    <source>
        <strain evidence="3">DSM 2635</strain>
    </source>
</reference>
<dbReference type="STRING" id="1121321.SAMN04488530_1519"/>
<dbReference type="Pfam" id="PF00990">
    <property type="entry name" value="GGDEF"/>
    <property type="match status" value="2"/>
</dbReference>
<feature type="domain" description="GGDEF" evidence="1">
    <location>
        <begin position="7"/>
        <end position="112"/>
    </location>
</feature>
<dbReference type="OrthoDB" id="9804747at2"/>
<name>A0A1M5T3F0_9FIRM</name>
<dbReference type="RefSeq" id="WP_073127652.1">
    <property type="nucleotide sequence ID" value="NZ_BAABCH010000071.1"/>
</dbReference>
<evidence type="ECO:0000313" key="2">
    <source>
        <dbReference type="EMBL" id="SHH45228.1"/>
    </source>
</evidence>
<accession>A0A1M5T3F0</accession>
<evidence type="ECO:0000259" key="1">
    <source>
        <dbReference type="PROSITE" id="PS50887"/>
    </source>
</evidence>
<proteinExistence type="predicted"/>
<dbReference type="GO" id="GO:0005886">
    <property type="term" value="C:plasma membrane"/>
    <property type="evidence" value="ECO:0007669"/>
    <property type="project" value="TreeGrafter"/>
</dbReference>
<dbReference type="AlphaFoldDB" id="A0A1M5T3F0"/>
<protein>
    <submittedName>
        <fullName evidence="2">Diguanylate cyclase (GGDEF) domain-containing protein</fullName>
    </submittedName>
</protein>
<dbReference type="SMART" id="SM00267">
    <property type="entry name" value="GGDEF"/>
    <property type="match status" value="1"/>
</dbReference>
<dbReference type="CDD" id="cd01949">
    <property type="entry name" value="GGDEF"/>
    <property type="match status" value="1"/>
</dbReference>
<dbReference type="GO" id="GO:0043709">
    <property type="term" value="P:cell adhesion involved in single-species biofilm formation"/>
    <property type="evidence" value="ECO:0007669"/>
    <property type="project" value="TreeGrafter"/>
</dbReference>
<gene>
    <name evidence="2" type="ORF">SAMN04488530_1519</name>
</gene>
<dbReference type="NCBIfam" id="TIGR00254">
    <property type="entry name" value="GGDEF"/>
    <property type="match status" value="1"/>
</dbReference>
<dbReference type="InterPro" id="IPR000160">
    <property type="entry name" value="GGDEF_dom"/>
</dbReference>
<dbReference type="Gene3D" id="3.30.70.270">
    <property type="match status" value="2"/>
</dbReference>